<comment type="caution">
    <text evidence="2">The sequence shown here is derived from an EMBL/GenBank/DDBJ whole genome shotgun (WGS) entry which is preliminary data.</text>
</comment>
<dbReference type="HOGENOM" id="CLU_2918923_0_0_10"/>
<evidence type="ECO:0000313" key="2">
    <source>
        <dbReference type="EMBL" id="EEX72448.1"/>
    </source>
</evidence>
<sequence>MRTRVTSGILDAYIYVYATNRSILREDRLQQLFDESITNPERHRKDKRGERMLRRLLTDNT</sequence>
<dbReference type="AlphaFoldDB" id="C9LFC8"/>
<dbReference type="EMBL" id="ACIJ02000016">
    <property type="protein sequence ID" value="EEX72448.1"/>
    <property type="molecule type" value="Genomic_DNA"/>
</dbReference>
<reference evidence="2" key="1">
    <citation type="submission" date="2009-09" db="EMBL/GenBank/DDBJ databases">
        <authorList>
            <person name="Weinstock G."/>
            <person name="Sodergren E."/>
            <person name="Clifton S."/>
            <person name="Fulton L."/>
            <person name="Fulton B."/>
            <person name="Courtney L."/>
            <person name="Fronick C."/>
            <person name="Harrison M."/>
            <person name="Strong C."/>
            <person name="Farmer C."/>
            <person name="Delahaunty K."/>
            <person name="Markovic C."/>
            <person name="Hall O."/>
            <person name="Minx P."/>
            <person name="Tomlinson C."/>
            <person name="Mitreva M."/>
            <person name="Nelson J."/>
            <person name="Hou S."/>
            <person name="Wollam A."/>
            <person name="Pepin K.H."/>
            <person name="Johnson M."/>
            <person name="Bhonagiri V."/>
            <person name="Nash W.E."/>
            <person name="Warren W."/>
            <person name="Chinwalla A."/>
            <person name="Mardis E.R."/>
            <person name="Wilson R.K."/>
        </authorList>
    </citation>
    <scope>NUCLEOTIDE SEQUENCE [LARGE SCALE GENOMIC DNA]</scope>
    <source>
        <strain evidence="2">ATCC 51259</strain>
    </source>
</reference>
<dbReference type="Proteomes" id="UP000003460">
    <property type="component" value="Unassembled WGS sequence"/>
</dbReference>
<organism evidence="2 3">
    <name type="scientific">Alloprevotella tannerae ATCC 51259</name>
    <dbReference type="NCBI Taxonomy" id="626522"/>
    <lineage>
        <taxon>Bacteria</taxon>
        <taxon>Pseudomonadati</taxon>
        <taxon>Bacteroidota</taxon>
        <taxon>Bacteroidia</taxon>
        <taxon>Bacteroidales</taxon>
        <taxon>Prevotellaceae</taxon>
        <taxon>Alloprevotella</taxon>
    </lineage>
</organism>
<evidence type="ECO:0000256" key="1">
    <source>
        <dbReference type="SAM" id="MobiDB-lite"/>
    </source>
</evidence>
<evidence type="ECO:0000313" key="3">
    <source>
        <dbReference type="Proteomes" id="UP000003460"/>
    </source>
</evidence>
<accession>C9LFC8</accession>
<proteinExistence type="predicted"/>
<keyword evidence="3" id="KW-1185">Reference proteome</keyword>
<feature type="region of interest" description="Disordered" evidence="1">
    <location>
        <begin position="42"/>
        <end position="61"/>
    </location>
</feature>
<gene>
    <name evidence="2" type="ORF">GCWU000325_00911</name>
</gene>
<protein>
    <submittedName>
        <fullName evidence="2">Uncharacterized protein</fullName>
    </submittedName>
</protein>
<name>C9LFC8_9BACT</name>